<gene>
    <name evidence="2" type="ORF">SLS58_005436</name>
</gene>
<feature type="region of interest" description="Disordered" evidence="1">
    <location>
        <begin position="293"/>
        <end position="323"/>
    </location>
</feature>
<comment type="caution">
    <text evidence="2">The sequence shown here is derived from an EMBL/GenBank/DDBJ whole genome shotgun (WGS) entry which is preliminary data.</text>
</comment>
<feature type="compositionally biased region" description="Basic and acidic residues" evidence="1">
    <location>
        <begin position="449"/>
        <end position="458"/>
    </location>
</feature>
<feature type="compositionally biased region" description="Basic and acidic residues" evidence="1">
    <location>
        <begin position="414"/>
        <end position="429"/>
    </location>
</feature>
<feature type="compositionally biased region" description="Basic and acidic residues" evidence="1">
    <location>
        <begin position="974"/>
        <end position="1007"/>
    </location>
</feature>
<feature type="compositionally biased region" description="Basic and acidic residues" evidence="1">
    <location>
        <begin position="831"/>
        <end position="842"/>
    </location>
</feature>
<feature type="region of interest" description="Disordered" evidence="1">
    <location>
        <begin position="488"/>
        <end position="535"/>
    </location>
</feature>
<name>A0ABR3TQN2_9PEZI</name>
<dbReference type="EMBL" id="JAKEKT020000033">
    <property type="protein sequence ID" value="KAL1642362.1"/>
    <property type="molecule type" value="Genomic_DNA"/>
</dbReference>
<feature type="region of interest" description="Disordered" evidence="1">
    <location>
        <begin position="548"/>
        <end position="646"/>
    </location>
</feature>
<evidence type="ECO:0000313" key="2">
    <source>
        <dbReference type="EMBL" id="KAL1642362.1"/>
    </source>
</evidence>
<feature type="compositionally biased region" description="Basic residues" evidence="1">
    <location>
        <begin position="957"/>
        <end position="966"/>
    </location>
</feature>
<feature type="compositionally biased region" description="Low complexity" evidence="1">
    <location>
        <begin position="690"/>
        <end position="723"/>
    </location>
</feature>
<accession>A0ABR3TQN2</accession>
<feature type="compositionally biased region" description="Polar residues" evidence="1">
    <location>
        <begin position="592"/>
        <end position="612"/>
    </location>
</feature>
<proteinExistence type="predicted"/>
<feature type="region of interest" description="Disordered" evidence="1">
    <location>
        <begin position="36"/>
        <end position="87"/>
    </location>
</feature>
<sequence>MSVRSKVAELLALRDSVSESAVSIEKFTNEEAVRAFRGRFDGGRSSSTSATASSLLSAPNAGNVNAGGPAHVNGQNIHKKPSPTPSLKRDKIQRLIKEHGSPPGLRVTAGGRIVPHDMPALGSPQYPVNNVCKMGEWTFASTRGNPMQRATSQPPYLRRNSDAVPPPAFEPMSRSNSSNTAVNTTIPAYAHGYNPNFVPFFFPGPQFAFAQPPTRSFNVPTPVTNNTNNSTARADIAELKKMLDKIHTEQRDLEREMVIREGNLTAEERQSMVEQKVQMVNESDQIRKDLKRLESGDSSGSGSFEQQKAAVPQPPGLVAPQAGHQPGLNPYMFSNAPAGFMSFAGSNQFPAPYMFPGVVPFQGFPSLDGATGTPEGEGLAPAADKEKAKKAAPEDNGKQEQQTKPAAHAPRRSHALEIKDPNKTSEHKITSKRSALDPTSPAYTPQKKSKSDASHEDSSLVFVPPSPSPIASPYRDAAFAAHFPWLCSNTKGDKKNDSTTRISPEHSVTSSAHRPSASSINTADFFPNNPQEHSSASYNVRKNVQARQVTPDRSQLPWTNVFTSPDEGHNLLRAPQVSPVDGPSVRNDSALGMNQSEGYSTRNAQLRVPQNTSRHDTDDKHSASGARAWSRADSNRVPAAPSSMGQLDFRNKSVNFLLGFSAGLSGQSIQGTEDVDYMQGWAQGLLSAKQSNSRQPSESSASPISEEPSQVRQRQFSEQRQSSFLHPDSFTYRRDDSIPPPTGYMQLSATPMHKVSITTLKGAPTSSQDFRPVAARFESSGTNKSIASSMGIALADVPTPYRTVSGGTDNTITERIDAMVNMQQTPMTHRSGNEGDEMRPTDRSNQSPSKLARVFSGQSVPGQGQQKVNRSFNLNCLGDQREQARHSRTSYDGAEDDEGEAGNTQRSETMNARVSPSKASAFTDSPSVSTGSPKKLSKAAVKNKIEEVAGNAAGAAKSKKGRKNKRPGNDEVDDPTKMSRDEKKNWREMWRRRFDDIRNEEQREIDRYQAQNPLPP</sequence>
<feature type="region of interest" description="Disordered" evidence="1">
    <location>
        <begin position="366"/>
        <end position="464"/>
    </location>
</feature>
<protein>
    <submittedName>
        <fullName evidence="2">Uncharacterized protein</fullName>
    </submittedName>
</protein>
<dbReference type="Proteomes" id="UP001521184">
    <property type="component" value="Unassembled WGS sequence"/>
</dbReference>
<feature type="compositionally biased region" description="Polar residues" evidence="1">
    <location>
        <begin position="856"/>
        <end position="874"/>
    </location>
</feature>
<reference evidence="2 3" key="1">
    <citation type="journal article" date="2023" name="Plant Dis.">
        <title>First Report of Diplodia intermedia Causing Canker and Dieback Diseases on Apple Trees in Canada.</title>
        <authorList>
            <person name="Ellouze W."/>
            <person name="Ilyukhin E."/>
            <person name="Sulman M."/>
            <person name="Ali S."/>
        </authorList>
    </citation>
    <scope>NUCLEOTIDE SEQUENCE [LARGE SCALE GENOMIC DNA]</scope>
    <source>
        <strain evidence="2 3">M45-28</strain>
    </source>
</reference>
<feature type="compositionally biased region" description="Basic and acidic residues" evidence="1">
    <location>
        <begin position="383"/>
        <end position="398"/>
    </location>
</feature>
<evidence type="ECO:0000256" key="1">
    <source>
        <dbReference type="SAM" id="MobiDB-lite"/>
    </source>
</evidence>
<feature type="compositionally biased region" description="Polar residues" evidence="1">
    <location>
        <begin position="902"/>
        <end position="932"/>
    </location>
</feature>
<keyword evidence="3" id="KW-1185">Reference proteome</keyword>
<feature type="region of interest" description="Disordered" evidence="1">
    <location>
        <begin position="687"/>
        <end position="742"/>
    </location>
</feature>
<feature type="compositionally biased region" description="Low complexity" evidence="1">
    <location>
        <begin position="45"/>
        <end position="58"/>
    </location>
</feature>
<feature type="compositionally biased region" description="Polar residues" evidence="1">
    <location>
        <begin position="548"/>
        <end position="563"/>
    </location>
</feature>
<feature type="region of interest" description="Disordered" evidence="1">
    <location>
        <begin position="826"/>
        <end position="1016"/>
    </location>
</feature>
<feature type="compositionally biased region" description="Polar residues" evidence="1">
    <location>
        <begin position="499"/>
        <end position="535"/>
    </location>
</feature>
<evidence type="ECO:0000313" key="3">
    <source>
        <dbReference type="Proteomes" id="UP001521184"/>
    </source>
</evidence>
<feature type="compositionally biased region" description="Basic and acidic residues" evidence="1">
    <location>
        <begin position="613"/>
        <end position="622"/>
    </location>
</feature>
<organism evidence="2 3">
    <name type="scientific">Diplodia intermedia</name>
    <dbReference type="NCBI Taxonomy" id="856260"/>
    <lineage>
        <taxon>Eukaryota</taxon>
        <taxon>Fungi</taxon>
        <taxon>Dikarya</taxon>
        <taxon>Ascomycota</taxon>
        <taxon>Pezizomycotina</taxon>
        <taxon>Dothideomycetes</taxon>
        <taxon>Dothideomycetes incertae sedis</taxon>
        <taxon>Botryosphaeriales</taxon>
        <taxon>Botryosphaeriaceae</taxon>
        <taxon>Diplodia</taxon>
    </lineage>
</organism>